<accession>D7FIZ6</accession>
<keyword evidence="2" id="KW-0472">Membrane</keyword>
<feature type="region of interest" description="Disordered" evidence="1">
    <location>
        <begin position="62"/>
        <end position="86"/>
    </location>
</feature>
<feature type="compositionally biased region" description="Basic and acidic residues" evidence="1">
    <location>
        <begin position="446"/>
        <end position="455"/>
    </location>
</feature>
<feature type="region of interest" description="Disordered" evidence="1">
    <location>
        <begin position="356"/>
        <end position="455"/>
    </location>
</feature>
<dbReference type="OrthoDB" id="10304930at2759"/>
<dbReference type="Proteomes" id="UP000002630">
    <property type="component" value="Linkage Group LG18"/>
</dbReference>
<feature type="transmembrane region" description="Helical" evidence="2">
    <location>
        <begin position="276"/>
        <end position="299"/>
    </location>
</feature>
<evidence type="ECO:0008006" key="5">
    <source>
        <dbReference type="Google" id="ProtNLM"/>
    </source>
</evidence>
<evidence type="ECO:0000256" key="2">
    <source>
        <dbReference type="SAM" id="Phobius"/>
    </source>
</evidence>
<name>D7FIZ6_ECTSI</name>
<dbReference type="InParanoid" id="D7FIZ6"/>
<evidence type="ECO:0000313" key="4">
    <source>
        <dbReference type="Proteomes" id="UP000002630"/>
    </source>
</evidence>
<keyword evidence="2" id="KW-1133">Transmembrane helix</keyword>
<keyword evidence="4" id="KW-1185">Reference proteome</keyword>
<reference evidence="3 4" key="1">
    <citation type="journal article" date="2010" name="Nature">
        <title>The Ectocarpus genome and the independent evolution of multicellularity in brown algae.</title>
        <authorList>
            <person name="Cock J.M."/>
            <person name="Sterck L."/>
            <person name="Rouze P."/>
            <person name="Scornet D."/>
            <person name="Allen A.E."/>
            <person name="Amoutzias G."/>
            <person name="Anthouard V."/>
            <person name="Artiguenave F."/>
            <person name="Aury J.M."/>
            <person name="Badger J.H."/>
            <person name="Beszteri B."/>
            <person name="Billiau K."/>
            <person name="Bonnet E."/>
            <person name="Bothwell J.H."/>
            <person name="Bowler C."/>
            <person name="Boyen C."/>
            <person name="Brownlee C."/>
            <person name="Carrano C.J."/>
            <person name="Charrier B."/>
            <person name="Cho G.Y."/>
            <person name="Coelho S.M."/>
            <person name="Collen J."/>
            <person name="Corre E."/>
            <person name="Da Silva C."/>
            <person name="Delage L."/>
            <person name="Delaroque N."/>
            <person name="Dittami S.M."/>
            <person name="Doulbeau S."/>
            <person name="Elias M."/>
            <person name="Farnham G."/>
            <person name="Gachon C.M."/>
            <person name="Gschloessl B."/>
            <person name="Heesch S."/>
            <person name="Jabbari K."/>
            <person name="Jubin C."/>
            <person name="Kawai H."/>
            <person name="Kimura K."/>
            <person name="Kloareg B."/>
            <person name="Kupper F.C."/>
            <person name="Lang D."/>
            <person name="Le Bail A."/>
            <person name="Leblanc C."/>
            <person name="Lerouge P."/>
            <person name="Lohr M."/>
            <person name="Lopez P.J."/>
            <person name="Martens C."/>
            <person name="Maumus F."/>
            <person name="Michel G."/>
            <person name="Miranda-Saavedra D."/>
            <person name="Morales J."/>
            <person name="Moreau H."/>
            <person name="Motomura T."/>
            <person name="Nagasato C."/>
            <person name="Napoli C.A."/>
            <person name="Nelson D.R."/>
            <person name="Nyvall-Collen P."/>
            <person name="Peters A.F."/>
            <person name="Pommier C."/>
            <person name="Potin P."/>
            <person name="Poulain J."/>
            <person name="Quesneville H."/>
            <person name="Read B."/>
            <person name="Rensing S.A."/>
            <person name="Ritter A."/>
            <person name="Rousvoal S."/>
            <person name="Samanta M."/>
            <person name="Samson G."/>
            <person name="Schroeder D.C."/>
            <person name="Segurens B."/>
            <person name="Strittmatter M."/>
            <person name="Tonon T."/>
            <person name="Tregear J.W."/>
            <person name="Valentin K."/>
            <person name="von Dassow P."/>
            <person name="Yamagishi T."/>
            <person name="Van de Peer Y."/>
            <person name="Wincker P."/>
        </authorList>
    </citation>
    <scope>NUCLEOTIDE SEQUENCE [LARGE SCALE GENOMIC DNA]</scope>
    <source>
        <strain evidence="4">Ec32 / CCAP1310/4</strain>
    </source>
</reference>
<feature type="compositionally biased region" description="Polar residues" evidence="1">
    <location>
        <begin position="375"/>
        <end position="384"/>
    </location>
</feature>
<dbReference type="EMBL" id="FN647904">
    <property type="protein sequence ID" value="CBJ49035.1"/>
    <property type="molecule type" value="Genomic_DNA"/>
</dbReference>
<protein>
    <recommendedName>
        <fullName evidence="5">Transmembrane protein</fullName>
    </recommendedName>
</protein>
<dbReference type="EMBL" id="FN649743">
    <property type="protein sequence ID" value="CBJ49035.1"/>
    <property type="molecule type" value="Genomic_DNA"/>
</dbReference>
<gene>
    <name evidence="3" type="ORF">Esi_0125_0015</name>
</gene>
<sequence>MPAARASSSSLNPWVARNWGLVIAAAATVATVAFSLGTTASTSRSGAMTGSARVGQQSLYASPKSRGGISVAQAQRPSSVRPHGRVLQEETPTVITPIVEYGTKLQIFMCNPSLEVEGNDAHLVDEASLAAALSNISGIKQADEGDITVTIKTEPVDVDDVSYMCDTDGMLQWHAQVEYSAAYAGSRDTTPAVLAAQANDYVAYSSSQFKALLAGFINAEYAGEVETVELSADDILIPTVGWIVTFPAEESVTQETHTAGSSDGLAMGIGSDSSLWAWWVWLIYALLVACCLVPLCCCLRRRRADEKEAARDRLIATRKGRGEEGLAKIRGPEWGITELDFEGDYDAYQSQEMKREYDGAGRGVEPTAYRPSHRAGQQSVSAQAWMQEAGKKSAWAQPSGNSSRQGGGQSPVVRRFDIDDDDADDGVGKLRSKHPQYSFDVGRGGFNDRDGESKS</sequence>
<keyword evidence="2" id="KW-0812">Transmembrane</keyword>
<evidence type="ECO:0000313" key="3">
    <source>
        <dbReference type="EMBL" id="CBJ49035.1"/>
    </source>
</evidence>
<proteinExistence type="predicted"/>
<evidence type="ECO:0000256" key="1">
    <source>
        <dbReference type="SAM" id="MobiDB-lite"/>
    </source>
</evidence>
<organism evidence="3 4">
    <name type="scientific">Ectocarpus siliculosus</name>
    <name type="common">Brown alga</name>
    <name type="synonym">Conferva siliculosa</name>
    <dbReference type="NCBI Taxonomy" id="2880"/>
    <lineage>
        <taxon>Eukaryota</taxon>
        <taxon>Sar</taxon>
        <taxon>Stramenopiles</taxon>
        <taxon>Ochrophyta</taxon>
        <taxon>PX clade</taxon>
        <taxon>Phaeophyceae</taxon>
        <taxon>Ectocarpales</taxon>
        <taxon>Ectocarpaceae</taxon>
        <taxon>Ectocarpus</taxon>
    </lineage>
</organism>
<dbReference type="AlphaFoldDB" id="D7FIZ6"/>